<dbReference type="PANTHER" id="PTHR43877">
    <property type="entry name" value="AMINOALKYLPHOSPHONATE N-ACETYLTRANSFERASE-RELATED-RELATED"/>
    <property type="match status" value="1"/>
</dbReference>
<name>A0A239CS46_9RHOB</name>
<sequence>MSLVWREARREDVPAIVAMLADDALGQGRESGDLAPYVAAFEAMQAEGGNRLIVGERAGEVVATYQLTFITGLSLKATRRAQIESVRVASQARGQGIGAEMFADAERRARDARCGLMQLTTNSARTRAHAFYEGLGYVASHVGFKKSLD</sequence>
<proteinExistence type="predicted"/>
<dbReference type="AlphaFoldDB" id="A0A239CS46"/>
<dbReference type="InterPro" id="IPR000182">
    <property type="entry name" value="GNAT_dom"/>
</dbReference>
<gene>
    <name evidence="4" type="ORF">SAMN05421757_101446</name>
</gene>
<protein>
    <submittedName>
        <fullName evidence="4">Ribosomal protein S18 acetylase RimI</fullName>
    </submittedName>
</protein>
<keyword evidence="1" id="KW-0808">Transferase</keyword>
<evidence type="ECO:0000313" key="5">
    <source>
        <dbReference type="Proteomes" id="UP000198426"/>
    </source>
</evidence>
<dbReference type="EMBL" id="FZOY01000001">
    <property type="protein sequence ID" value="SNS22950.1"/>
    <property type="molecule type" value="Genomic_DNA"/>
</dbReference>
<evidence type="ECO:0000259" key="3">
    <source>
        <dbReference type="PROSITE" id="PS51186"/>
    </source>
</evidence>
<dbReference type="SUPFAM" id="SSF55729">
    <property type="entry name" value="Acyl-CoA N-acyltransferases (Nat)"/>
    <property type="match status" value="1"/>
</dbReference>
<dbReference type="InterPro" id="IPR016181">
    <property type="entry name" value="Acyl_CoA_acyltransferase"/>
</dbReference>
<feature type="domain" description="N-acetyltransferase" evidence="3">
    <location>
        <begin position="3"/>
        <end position="149"/>
    </location>
</feature>
<dbReference type="PROSITE" id="PS51186">
    <property type="entry name" value="GNAT"/>
    <property type="match status" value="1"/>
</dbReference>
<dbReference type="CDD" id="cd04301">
    <property type="entry name" value="NAT_SF"/>
    <property type="match status" value="1"/>
</dbReference>
<organism evidence="4 5">
    <name type="scientific">Tropicimonas sediminicola</name>
    <dbReference type="NCBI Taxonomy" id="1031541"/>
    <lineage>
        <taxon>Bacteria</taxon>
        <taxon>Pseudomonadati</taxon>
        <taxon>Pseudomonadota</taxon>
        <taxon>Alphaproteobacteria</taxon>
        <taxon>Rhodobacterales</taxon>
        <taxon>Roseobacteraceae</taxon>
        <taxon>Tropicimonas</taxon>
    </lineage>
</organism>
<dbReference type="OrthoDB" id="9789603at2"/>
<evidence type="ECO:0000256" key="2">
    <source>
        <dbReference type="ARBA" id="ARBA00023315"/>
    </source>
</evidence>
<dbReference type="GO" id="GO:0016747">
    <property type="term" value="F:acyltransferase activity, transferring groups other than amino-acyl groups"/>
    <property type="evidence" value="ECO:0007669"/>
    <property type="project" value="InterPro"/>
</dbReference>
<dbReference type="InterPro" id="IPR050832">
    <property type="entry name" value="Bact_Acetyltransf"/>
</dbReference>
<reference evidence="4 5" key="1">
    <citation type="submission" date="2017-06" db="EMBL/GenBank/DDBJ databases">
        <authorList>
            <person name="Kim H.J."/>
            <person name="Triplett B.A."/>
        </authorList>
    </citation>
    <scope>NUCLEOTIDE SEQUENCE [LARGE SCALE GENOMIC DNA]</scope>
    <source>
        <strain evidence="4 5">DSM 29339</strain>
    </source>
</reference>
<dbReference type="Proteomes" id="UP000198426">
    <property type="component" value="Unassembled WGS sequence"/>
</dbReference>
<accession>A0A239CS46</accession>
<dbReference type="Gene3D" id="3.40.630.30">
    <property type="match status" value="1"/>
</dbReference>
<evidence type="ECO:0000313" key="4">
    <source>
        <dbReference type="EMBL" id="SNS22950.1"/>
    </source>
</evidence>
<dbReference type="RefSeq" id="WP_089230910.1">
    <property type="nucleotide sequence ID" value="NZ_FZOY01000001.1"/>
</dbReference>
<dbReference type="GO" id="GO:0005840">
    <property type="term" value="C:ribosome"/>
    <property type="evidence" value="ECO:0007669"/>
    <property type="project" value="UniProtKB-KW"/>
</dbReference>
<keyword evidence="5" id="KW-1185">Reference proteome</keyword>
<keyword evidence="4" id="KW-0689">Ribosomal protein</keyword>
<keyword evidence="2" id="KW-0012">Acyltransferase</keyword>
<keyword evidence="4" id="KW-0687">Ribonucleoprotein</keyword>
<dbReference type="Pfam" id="PF00583">
    <property type="entry name" value="Acetyltransf_1"/>
    <property type="match status" value="1"/>
</dbReference>
<evidence type="ECO:0000256" key="1">
    <source>
        <dbReference type="ARBA" id="ARBA00022679"/>
    </source>
</evidence>